<feature type="region of interest" description="Disordered" evidence="3">
    <location>
        <begin position="1403"/>
        <end position="1428"/>
    </location>
</feature>
<dbReference type="Gene3D" id="2.60.40.10">
    <property type="entry name" value="Immunoglobulins"/>
    <property type="match status" value="3"/>
</dbReference>
<dbReference type="SUPFAM" id="SSF54236">
    <property type="entry name" value="Ubiquitin-like"/>
    <property type="match status" value="1"/>
</dbReference>
<dbReference type="Pfam" id="PF00373">
    <property type="entry name" value="FERM_M"/>
    <property type="match status" value="1"/>
</dbReference>
<feature type="compositionally biased region" description="Basic and acidic residues" evidence="3">
    <location>
        <begin position="391"/>
        <end position="407"/>
    </location>
</feature>
<dbReference type="InterPro" id="IPR013783">
    <property type="entry name" value="Ig-like_fold"/>
</dbReference>
<dbReference type="Pfam" id="PF01835">
    <property type="entry name" value="MG2"/>
    <property type="match status" value="1"/>
</dbReference>
<dbReference type="InterPro" id="IPR014756">
    <property type="entry name" value="Ig_E-set"/>
</dbReference>
<dbReference type="Gene3D" id="2.20.130.20">
    <property type="match status" value="1"/>
</dbReference>
<dbReference type="Pfam" id="PF17791">
    <property type="entry name" value="MG3"/>
    <property type="match status" value="2"/>
</dbReference>
<feature type="compositionally biased region" description="Basic residues" evidence="3">
    <location>
        <begin position="448"/>
        <end position="457"/>
    </location>
</feature>
<dbReference type="Pfam" id="PF17789">
    <property type="entry name" value="MG4"/>
    <property type="match status" value="2"/>
</dbReference>
<proteinExistence type="predicted"/>
<reference evidence="6" key="1">
    <citation type="journal article" date="2017" name="bioRxiv">
        <title>Comparative analysis of the genomes of Stylophora pistillata and Acropora digitifera provides evidence for extensive differences between species of corals.</title>
        <authorList>
            <person name="Voolstra C.R."/>
            <person name="Li Y."/>
            <person name="Liew Y.J."/>
            <person name="Baumgarten S."/>
            <person name="Zoccola D."/>
            <person name="Flot J.-F."/>
            <person name="Tambutte S."/>
            <person name="Allemand D."/>
            <person name="Aranda M."/>
        </authorList>
    </citation>
    <scope>NUCLEOTIDE SEQUENCE [LARGE SCALE GENOMIC DNA]</scope>
</reference>
<dbReference type="SMART" id="SM01195">
    <property type="entry name" value="FA"/>
    <property type="match status" value="1"/>
</dbReference>
<feature type="compositionally biased region" description="Basic residues" evidence="3">
    <location>
        <begin position="508"/>
        <end position="520"/>
    </location>
</feature>
<dbReference type="SMART" id="SM00295">
    <property type="entry name" value="B41"/>
    <property type="match status" value="1"/>
</dbReference>
<dbReference type="STRING" id="50429.A0A2B4SGM1"/>
<dbReference type="Proteomes" id="UP000225706">
    <property type="component" value="Unassembled WGS sequence"/>
</dbReference>
<organism evidence="5 6">
    <name type="scientific">Stylophora pistillata</name>
    <name type="common">Smooth cauliflower coral</name>
    <dbReference type="NCBI Taxonomy" id="50429"/>
    <lineage>
        <taxon>Eukaryota</taxon>
        <taxon>Metazoa</taxon>
        <taxon>Cnidaria</taxon>
        <taxon>Anthozoa</taxon>
        <taxon>Hexacorallia</taxon>
        <taxon>Scleractinia</taxon>
        <taxon>Astrocoeniina</taxon>
        <taxon>Pocilloporidae</taxon>
        <taxon>Stylophora</taxon>
    </lineage>
</organism>
<dbReference type="InterPro" id="IPR002890">
    <property type="entry name" value="MG2"/>
</dbReference>
<feature type="compositionally biased region" description="Polar residues" evidence="3">
    <location>
        <begin position="522"/>
        <end position="531"/>
    </location>
</feature>
<protein>
    <submittedName>
        <fullName evidence="5">C3 and PZP-like alpha-2-macroglobulin domain-containing protein 8</fullName>
    </submittedName>
</protein>
<feature type="domain" description="FERM" evidence="4">
    <location>
        <begin position="1"/>
        <end position="330"/>
    </location>
</feature>
<feature type="region of interest" description="Disordered" evidence="3">
    <location>
        <begin position="315"/>
        <end position="485"/>
    </location>
</feature>
<dbReference type="Gene3D" id="1.20.80.60">
    <property type="match status" value="1"/>
</dbReference>
<dbReference type="InterPro" id="IPR011993">
    <property type="entry name" value="PH-like_dom_sf"/>
</dbReference>
<dbReference type="Gene3D" id="6.20.50.160">
    <property type="match status" value="2"/>
</dbReference>
<dbReference type="Pfam" id="PF00207">
    <property type="entry name" value="A2M"/>
    <property type="match status" value="1"/>
</dbReference>
<name>A0A2B4SGM1_STYPI</name>
<feature type="compositionally biased region" description="Basic and acidic residues" evidence="3">
    <location>
        <begin position="433"/>
        <end position="447"/>
    </location>
</feature>
<dbReference type="InterPro" id="IPR040839">
    <property type="entry name" value="MG4"/>
</dbReference>
<dbReference type="EMBL" id="LSMT01000097">
    <property type="protein sequence ID" value="PFX27717.1"/>
    <property type="molecule type" value="Genomic_DNA"/>
</dbReference>
<feature type="region of interest" description="Disordered" evidence="3">
    <location>
        <begin position="502"/>
        <end position="607"/>
    </location>
</feature>
<comment type="caution">
    <text evidence="5">The sequence shown here is derived from an EMBL/GenBank/DDBJ whole genome shotgun (WGS) entry which is preliminary data.</text>
</comment>
<dbReference type="InterPro" id="IPR001599">
    <property type="entry name" value="Macroglobln_a2"/>
</dbReference>
<dbReference type="SUPFAM" id="SSF81296">
    <property type="entry name" value="E set domains"/>
    <property type="match status" value="1"/>
</dbReference>
<dbReference type="Gene3D" id="2.60.40.1940">
    <property type="match status" value="1"/>
</dbReference>
<dbReference type="InterPro" id="IPR050473">
    <property type="entry name" value="A2M/Complement_sys"/>
</dbReference>
<feature type="region of interest" description="Disordered" evidence="3">
    <location>
        <begin position="648"/>
        <end position="673"/>
    </location>
</feature>
<dbReference type="CDD" id="cd13186">
    <property type="entry name" value="FERM_C_NBL4_NBL5"/>
    <property type="match status" value="1"/>
</dbReference>
<dbReference type="FunFam" id="2.60.40.1930:FF:000001">
    <property type="entry name" value="CD109 isoform 3"/>
    <property type="match status" value="1"/>
</dbReference>
<dbReference type="Gene3D" id="3.10.20.90">
    <property type="entry name" value="Phosphatidylinositol 3-kinase Catalytic Subunit, Chain A, domain 1"/>
    <property type="match status" value="1"/>
</dbReference>
<keyword evidence="2" id="KW-0325">Glycoprotein</keyword>
<evidence type="ECO:0000259" key="4">
    <source>
        <dbReference type="PROSITE" id="PS50057"/>
    </source>
</evidence>
<dbReference type="InterPro" id="IPR011625">
    <property type="entry name" value="A2M_N_BRD"/>
</dbReference>
<feature type="compositionally biased region" description="Basic residues" evidence="3">
    <location>
        <begin position="380"/>
        <end position="390"/>
    </location>
</feature>
<evidence type="ECO:0000313" key="6">
    <source>
        <dbReference type="Proteomes" id="UP000225706"/>
    </source>
</evidence>
<dbReference type="PANTHER" id="PTHR11412">
    <property type="entry name" value="MACROGLOBULIN / COMPLEMENT"/>
    <property type="match status" value="1"/>
</dbReference>
<dbReference type="Pfam" id="PF09380">
    <property type="entry name" value="FERM_C"/>
    <property type="match status" value="1"/>
</dbReference>
<dbReference type="CDD" id="cd14473">
    <property type="entry name" value="FERM_B-lobe"/>
    <property type="match status" value="1"/>
</dbReference>
<dbReference type="PANTHER" id="PTHR11412:SF171">
    <property type="entry name" value="PREGNANCY ZONE PROTEIN-LIKE PROTEIN"/>
    <property type="match status" value="1"/>
</dbReference>
<evidence type="ECO:0000256" key="1">
    <source>
        <dbReference type="ARBA" id="ARBA00022729"/>
    </source>
</evidence>
<dbReference type="InterPro" id="IPR014847">
    <property type="entry name" value="FA"/>
</dbReference>
<sequence>MKKTKGEEVLEKVFQHLNILEKDYFGLRYIDRDSQSRWLDPLKPVVKQLTESSRLFNNIGAEKEKAGPPYLLYFCVKFYAADPCRLHEELTRYLFFLQVKKDIYQGRLPCSTNILAEVSAYSLQSELGEYEPKEHTTGYGEDFIEYFIALKPSGVAVYKNKTRVGSYLWSKIEKVDFKGKKFYLTVKGKEEREYTFKFYLPTKTACKHLWKCCVEHHAFFRLDKANTSHRRNSGLFRIGSSYRYSGRTQKEALEDGKKIQRPDLQVKRKPSKRYERRISQSGEKFQTNVSVATPTNASQVQIRRFSQTDNQAEVITVPVTGPNGTGIKTEGDPSSLNGNTTAVDGHQGPALPWEQSAQMQGPHRRSAGQSSGSETDTPRRRCRHHHHRGHHSAESGSDRDSSYSREERRRHRSSRENIDFSKMSDSAPYHMGDGGRRDRGSGSEAERSHHHHRHRHRTSEGDARSDGSASRYRHSKVTSDDADSEMVPALDVIRSRVAVARVKEGSGGKHRHHRQHRHSHLGYQSSESGYSAMSAPPAPKGSQVLLELGPDSASPTKHGPGGTPTGPGSTTGSNNNHPLPRRPSFGQEQQGMFSSRTAPLPRDGSPDGQYVKVEYPNGVIIHDTRNQGRIPNHVMYQAALQLNGVSRNHHNSSVKNSATDYIDVVSGPTKRGDSPPYYYSSPSHMMPSNFPKEITVVGLLLLATEQRGYLITCPRLFRAGSTQELSVSLINVSKTWSINASLTYRSGGGDAIASDGAQFTSDSEGTLKLQIPRNLKTNKRNSFQAKLNVFGRTVHGRSVFQHSETITIKIPKISVFIQTDKPIYKPGQTVNMRIVGVDENLKPLAGQVNRVSIISPGKVRTMQWDNVDFVGGIVSLKFPLSSQPLLGDWKIEAEVKGEKETLVFSVDKYVLPKFEVTIEPPSFVAIKSKEIKATVCAQYTYGKPVKGTVSVLFQMKLPDWYWGRNSMEMQITTEKEISGCTDVTIKTDDVLKKLKEYSYYYCYVCNSAKIAINATVKEAATGVSQNATGTESQVVRGTTKLRFLPSTPKEFKPGMAYGGQVKATLPDGSPMKGEQVKIVIRGNGRTLLDKYFIVPESGLVDFSISGSKIPPRVKSLDLQAKHQKQTLAYYNAKRWYSPSNSYISMERIASPLKVGSTAKVKFDFTTIAEPKNITFYYQVFSRGVLVAQGRNLHEVDFKPPMKTVMNSKREEMFTTSGFVQFPVTQKMVPSSRLLLFYVRNDQETVADNMQIDVEDKLENEVKIRFDDNIRKPGEATSLIITAEPGSQVAVTAVDKSVHLLKSGNELTQDDAIKVLSSQDVGPSGRNKHSRCYNPSWWRGPWQRRKRSYIPYGYSKDLDASRAFENSGILYFSDLKIETAKCERPFPYWNHGPVATTMIGPLTESAEEESPETDSDTDTPRVKTGSKTKSVKVRKEFPETWLWTEDVIKITWCESSYNDAQSGLLCFENRDSGFGRALPMVTNIMAVPEMKEDDSLFTSVTDTRRVKKGSGTKSVKIRNEFPETWLWTEEVIKTPAVRTGSKCWESNLTLAIALSTQKWRHRPTIALRRGSAGPVLQYYRKRFTVKGFKRNKQRNKPKIEKEEKKFVTVRKNFPATWLWTEEVINPDTGKKVIMAKVPDTITTWVASAFAMSDSAGLGISQPTSLKVFQPFFVSLTLPYSVIRGEEVSIIATVFNYESKCLTLSNQPKLGLKRYEMEGQHVIMYFDEVKRVSITSPGKVRTMQWDNVDFVSVLPKFEVTIEPPSFVAIKSKKIKATVCAHGYLITCPRLFRAGSTQELSVSLINVHETWTINTSLTHSSGGGYAIASDGAQFTSDSEGTLKLKINGCTDVTIKTDDVLKKLKEYSSYHRYVCNSAKIAINATVKEAATGVSQNATGTESQVVKGTAKLQFLPSTPKEFKPGMAYSGQVKATLPDGSPMKGEQVKILIRQSWRTLLNKYFIVPESGLVNFSISGSKIPPIAKSLNLQARHQKQKLACYDAKRWYSPSNSYISMERIASPLKVGSTAKVKFHFTTIAEPKNITFYYQVFSRGVLVAQGRNLHQVDFKPPMKTVKNYKGEEMFTTSGFVQFAVAQKMVPSSRLLLFYVRNDQETVADNMQIDVEDKLENEVQISFDDSIRKPGEATSLIITAEPGSQVAVTAVDKSVHLLKGGNELTQDDGSLSLHLPTVVYHRQSKYSVLRMLAPLDITNILGATIPLGGGGPCGDTDDHVSHMDPREIWMPQGLLSVAEAMSFIRMMESLSTVEIPVQ</sequence>
<feature type="compositionally biased region" description="Polar residues" evidence="3">
    <location>
        <begin position="332"/>
        <end position="342"/>
    </location>
</feature>
<dbReference type="InterPro" id="IPR000299">
    <property type="entry name" value="FERM_domain"/>
</dbReference>
<dbReference type="Gene3D" id="2.60.40.1930">
    <property type="match status" value="3"/>
</dbReference>
<dbReference type="OrthoDB" id="6007002at2759"/>
<feature type="compositionally biased region" description="Low complexity" evidence="3">
    <location>
        <begin position="566"/>
        <end position="576"/>
    </location>
</feature>
<dbReference type="InterPro" id="IPR035963">
    <property type="entry name" value="FERM_2"/>
</dbReference>
<dbReference type="SUPFAM" id="SSF47031">
    <property type="entry name" value="Second domain of FERM"/>
    <property type="match status" value="1"/>
</dbReference>
<dbReference type="Pfam" id="PF09379">
    <property type="entry name" value="FERM_N"/>
    <property type="match status" value="1"/>
</dbReference>
<dbReference type="GO" id="GO:0004866">
    <property type="term" value="F:endopeptidase inhibitor activity"/>
    <property type="evidence" value="ECO:0007669"/>
    <property type="project" value="InterPro"/>
</dbReference>
<dbReference type="InterPro" id="IPR041555">
    <property type="entry name" value="MG3"/>
</dbReference>
<dbReference type="Gene3D" id="2.30.29.30">
    <property type="entry name" value="Pleckstrin-homology domain (PH domain)/Phosphotyrosine-binding domain (PTB)"/>
    <property type="match status" value="1"/>
</dbReference>
<dbReference type="InterPro" id="IPR018979">
    <property type="entry name" value="FERM_N"/>
</dbReference>
<keyword evidence="1" id="KW-0732">Signal</keyword>
<accession>A0A2B4SGM1</accession>
<evidence type="ECO:0000313" key="5">
    <source>
        <dbReference type="EMBL" id="PFX27717.1"/>
    </source>
</evidence>
<dbReference type="InterPro" id="IPR029071">
    <property type="entry name" value="Ubiquitin-like_domsf"/>
</dbReference>
<evidence type="ECO:0000256" key="2">
    <source>
        <dbReference type="ARBA" id="ARBA00023180"/>
    </source>
</evidence>
<dbReference type="InterPro" id="IPR019748">
    <property type="entry name" value="FERM_central"/>
</dbReference>
<evidence type="ECO:0000256" key="3">
    <source>
        <dbReference type="SAM" id="MobiDB-lite"/>
    </source>
</evidence>
<dbReference type="InterPro" id="IPR019749">
    <property type="entry name" value="Band_41_domain"/>
</dbReference>
<dbReference type="InterPro" id="IPR018980">
    <property type="entry name" value="FERM_PH-like_C"/>
</dbReference>
<feature type="compositionally biased region" description="Polar residues" evidence="3">
    <location>
        <begin position="586"/>
        <end position="597"/>
    </location>
</feature>
<dbReference type="SMART" id="SM01196">
    <property type="entry name" value="FERM_C"/>
    <property type="match status" value="1"/>
</dbReference>
<dbReference type="Pfam" id="PF08736">
    <property type="entry name" value="FA"/>
    <property type="match status" value="1"/>
</dbReference>
<dbReference type="SUPFAM" id="SSF50729">
    <property type="entry name" value="PH domain-like"/>
    <property type="match status" value="1"/>
</dbReference>
<dbReference type="FunFam" id="2.30.29.30:FF:000002">
    <property type="entry name" value="Band 4.1-like protein 5 isoform 1"/>
    <property type="match status" value="1"/>
</dbReference>
<dbReference type="SMART" id="SM01359">
    <property type="entry name" value="A2M_N_2"/>
    <property type="match status" value="2"/>
</dbReference>
<dbReference type="Pfam" id="PF07703">
    <property type="entry name" value="A2M_BRD"/>
    <property type="match status" value="2"/>
</dbReference>
<gene>
    <name evidence="5" type="primary">CPAMD8</name>
    <name evidence="5" type="ORF">AWC38_SpisGene7598</name>
</gene>
<dbReference type="PRINTS" id="PR00935">
    <property type="entry name" value="BAND41"/>
</dbReference>
<feature type="compositionally biased region" description="Acidic residues" evidence="3">
    <location>
        <begin position="1404"/>
        <end position="1416"/>
    </location>
</feature>
<keyword evidence="6" id="KW-1185">Reference proteome</keyword>
<dbReference type="SMART" id="SM01360">
    <property type="entry name" value="A2M"/>
    <property type="match status" value="1"/>
</dbReference>
<dbReference type="PROSITE" id="PS50057">
    <property type="entry name" value="FERM_3"/>
    <property type="match status" value="1"/>
</dbReference>